<dbReference type="AlphaFoldDB" id="A0A2Z7CI02"/>
<evidence type="ECO:0000256" key="1">
    <source>
        <dbReference type="SAM" id="MobiDB-lite"/>
    </source>
</evidence>
<evidence type="ECO:0000313" key="2">
    <source>
        <dbReference type="EMBL" id="KZV46303.1"/>
    </source>
</evidence>
<organism evidence="2 3">
    <name type="scientific">Dorcoceras hygrometricum</name>
    <dbReference type="NCBI Taxonomy" id="472368"/>
    <lineage>
        <taxon>Eukaryota</taxon>
        <taxon>Viridiplantae</taxon>
        <taxon>Streptophyta</taxon>
        <taxon>Embryophyta</taxon>
        <taxon>Tracheophyta</taxon>
        <taxon>Spermatophyta</taxon>
        <taxon>Magnoliopsida</taxon>
        <taxon>eudicotyledons</taxon>
        <taxon>Gunneridae</taxon>
        <taxon>Pentapetalae</taxon>
        <taxon>asterids</taxon>
        <taxon>lamiids</taxon>
        <taxon>Lamiales</taxon>
        <taxon>Gesneriaceae</taxon>
        <taxon>Didymocarpoideae</taxon>
        <taxon>Trichosporeae</taxon>
        <taxon>Loxocarpinae</taxon>
        <taxon>Dorcoceras</taxon>
    </lineage>
</organism>
<proteinExistence type="predicted"/>
<dbReference type="Proteomes" id="UP000250235">
    <property type="component" value="Unassembled WGS sequence"/>
</dbReference>
<gene>
    <name evidence="2" type="ORF">F511_22209</name>
</gene>
<sequence>MVNQLGCLLVSLAVLLTSLAVYLLFQLGCLVLYQLGRPHTVPVWTSPHSALDRAICQLDRRDIAVPFTLGPVLYYSKIITPPIFIEETLRSEDDEDRQSSLLGAEKPAGRKPAGYGVKLGNKLSEATSSGWKRLKKISWKDTS</sequence>
<protein>
    <submittedName>
        <fullName evidence="2">Uncharacterized protein</fullName>
    </submittedName>
</protein>
<accession>A0A2Z7CI02</accession>
<feature type="region of interest" description="Disordered" evidence="1">
    <location>
        <begin position="89"/>
        <end position="116"/>
    </location>
</feature>
<reference evidence="2 3" key="1">
    <citation type="journal article" date="2015" name="Proc. Natl. Acad. Sci. U.S.A.">
        <title>The resurrection genome of Boea hygrometrica: A blueprint for survival of dehydration.</title>
        <authorList>
            <person name="Xiao L."/>
            <person name="Yang G."/>
            <person name="Zhang L."/>
            <person name="Yang X."/>
            <person name="Zhao S."/>
            <person name="Ji Z."/>
            <person name="Zhou Q."/>
            <person name="Hu M."/>
            <person name="Wang Y."/>
            <person name="Chen M."/>
            <person name="Xu Y."/>
            <person name="Jin H."/>
            <person name="Xiao X."/>
            <person name="Hu G."/>
            <person name="Bao F."/>
            <person name="Hu Y."/>
            <person name="Wan P."/>
            <person name="Li L."/>
            <person name="Deng X."/>
            <person name="Kuang T."/>
            <person name="Xiang C."/>
            <person name="Zhu J.K."/>
            <person name="Oliver M.J."/>
            <person name="He Y."/>
        </authorList>
    </citation>
    <scope>NUCLEOTIDE SEQUENCE [LARGE SCALE GENOMIC DNA]</scope>
    <source>
        <strain evidence="3">cv. XS01</strain>
    </source>
</reference>
<keyword evidence="3" id="KW-1185">Reference proteome</keyword>
<dbReference type="EMBL" id="KQ995682">
    <property type="protein sequence ID" value="KZV46303.1"/>
    <property type="molecule type" value="Genomic_DNA"/>
</dbReference>
<name>A0A2Z7CI02_9LAMI</name>
<evidence type="ECO:0000313" key="3">
    <source>
        <dbReference type="Proteomes" id="UP000250235"/>
    </source>
</evidence>